<sequence>MVVIARPPVVINQIGSFLTPSLAEFGARIEVVAGERECTAPWDVGHADILLTAPASAWRNAPLHPTQAWQRHGPRWVQLASAGVDGFPQWLLRGRTVTCGRGDAAIPIAEYVLAAILLRAKRLDAIAPDGPDGWLQAKALPPLGSLAGQTLGLAGYGAIGRAVAARARAFGMRVLAWRRGPWDHADTDVQPVISPEALIAQSDHLVLALPLTAQTAFCVNAALLARARTGIHLINVARGGLVDQDALLAALDRGQVGFATLDVTTPEPLPRGHPFYSHPAIRLTPHLSWTGPAVGRNLARRIAENLNRFLGDRPLLDVVDADRGY</sequence>
<dbReference type="PANTHER" id="PTHR43333">
    <property type="entry name" value="2-HACID_DH_C DOMAIN-CONTAINING PROTEIN"/>
    <property type="match status" value="1"/>
</dbReference>
<evidence type="ECO:0000256" key="2">
    <source>
        <dbReference type="ARBA" id="ARBA00023027"/>
    </source>
</evidence>
<evidence type="ECO:0000313" key="5">
    <source>
        <dbReference type="Proteomes" id="UP000037566"/>
    </source>
</evidence>
<dbReference type="OrthoDB" id="9793626at2"/>
<organism evidence="4 5">
    <name type="scientific">Komagataeibacter europaeus</name>
    <name type="common">Gluconacetobacter europaeus</name>
    <dbReference type="NCBI Taxonomy" id="33995"/>
    <lineage>
        <taxon>Bacteria</taxon>
        <taxon>Pseudomonadati</taxon>
        <taxon>Pseudomonadota</taxon>
        <taxon>Alphaproteobacteria</taxon>
        <taxon>Acetobacterales</taxon>
        <taxon>Acetobacteraceae</taxon>
        <taxon>Komagataeibacter</taxon>
    </lineage>
</organism>
<evidence type="ECO:0000313" key="4">
    <source>
        <dbReference type="EMBL" id="KON63342.1"/>
    </source>
</evidence>
<dbReference type="GO" id="GO:0051287">
    <property type="term" value="F:NAD binding"/>
    <property type="evidence" value="ECO:0007669"/>
    <property type="project" value="InterPro"/>
</dbReference>
<dbReference type="EMBL" id="LHUQ01000032">
    <property type="protein sequence ID" value="KON63342.1"/>
    <property type="molecule type" value="Genomic_DNA"/>
</dbReference>
<dbReference type="RefSeq" id="WP_053323943.1">
    <property type="nucleotide sequence ID" value="NZ_LHUQ01000032.1"/>
</dbReference>
<dbReference type="PANTHER" id="PTHR43333:SF1">
    <property type="entry name" value="D-ISOMER SPECIFIC 2-HYDROXYACID DEHYDROGENASE NAD-BINDING DOMAIN-CONTAINING PROTEIN"/>
    <property type="match status" value="1"/>
</dbReference>
<protein>
    <submittedName>
        <fullName evidence="4">Glycerate dehydrogenase</fullName>
        <ecNumber evidence="4">1.1.1.29</ecNumber>
    </submittedName>
</protein>
<name>A0A0M0EDJ1_KOMEU</name>
<gene>
    <name evidence="4" type="primary">hprA2</name>
    <name evidence="4" type="ORF">KOEU_31710</name>
</gene>
<dbReference type="GO" id="GO:0008465">
    <property type="term" value="F:hydroxypyruvate reductase (NADH) activity"/>
    <property type="evidence" value="ECO:0007669"/>
    <property type="project" value="UniProtKB-EC"/>
</dbReference>
<proteinExistence type="predicted"/>
<dbReference type="Gene3D" id="3.40.50.720">
    <property type="entry name" value="NAD(P)-binding Rossmann-like Domain"/>
    <property type="match status" value="2"/>
</dbReference>
<dbReference type="EC" id="1.1.1.29" evidence="4"/>
<evidence type="ECO:0000256" key="1">
    <source>
        <dbReference type="ARBA" id="ARBA00023002"/>
    </source>
</evidence>
<keyword evidence="1 4" id="KW-0560">Oxidoreductase</keyword>
<dbReference type="PATRIC" id="fig|33995.3.peg.3512"/>
<dbReference type="AlphaFoldDB" id="A0A0M0EDJ1"/>
<dbReference type="InterPro" id="IPR006140">
    <property type="entry name" value="D-isomer_DH_NAD-bd"/>
</dbReference>
<accession>A0A0M0EDJ1</accession>
<dbReference type="Pfam" id="PF02826">
    <property type="entry name" value="2-Hacid_dh_C"/>
    <property type="match status" value="1"/>
</dbReference>
<reference evidence="4" key="1">
    <citation type="submission" date="2015-08" db="EMBL/GenBank/DDBJ databases">
        <title>Draft genome sequence of Komagataeibacter europaeus CECT 8546 a cellulose producer strain from vinegar produced by the traditional method.</title>
        <authorList>
            <person name="Poehlein A."/>
            <person name="Valera M.J."/>
            <person name="Haack F.S."/>
            <person name="Mas A."/>
            <person name="Daniel R."/>
            <person name="Streit W.R."/>
            <person name="Mateo E."/>
        </authorList>
    </citation>
    <scope>NUCLEOTIDE SEQUENCE [LARGE SCALE GENOMIC DNA]</scope>
    <source>
        <strain evidence="4">CECT 8546</strain>
    </source>
</reference>
<evidence type="ECO:0000259" key="3">
    <source>
        <dbReference type="Pfam" id="PF02826"/>
    </source>
</evidence>
<feature type="domain" description="D-isomer specific 2-hydroxyacid dehydrogenase NAD-binding" evidence="3">
    <location>
        <begin position="132"/>
        <end position="288"/>
    </location>
</feature>
<comment type="caution">
    <text evidence="4">The sequence shown here is derived from an EMBL/GenBank/DDBJ whole genome shotgun (WGS) entry which is preliminary data.</text>
</comment>
<keyword evidence="5" id="KW-1185">Reference proteome</keyword>
<keyword evidence="2" id="KW-0520">NAD</keyword>
<dbReference type="Proteomes" id="UP000037566">
    <property type="component" value="Unassembled WGS sequence"/>
</dbReference>
<dbReference type="STRING" id="33995.KOEU_31710"/>
<dbReference type="SUPFAM" id="SSF51735">
    <property type="entry name" value="NAD(P)-binding Rossmann-fold domains"/>
    <property type="match status" value="1"/>
</dbReference>
<dbReference type="InterPro" id="IPR036291">
    <property type="entry name" value="NAD(P)-bd_dom_sf"/>
</dbReference>